<comment type="caution">
    <text evidence="2">The sequence shown here is derived from an EMBL/GenBank/DDBJ whole genome shotgun (WGS) entry which is preliminary data.</text>
</comment>
<reference evidence="2" key="1">
    <citation type="submission" date="2023-10" db="EMBL/GenBank/DDBJ databases">
        <authorList>
            <person name="Chen Y."/>
            <person name="Shah S."/>
            <person name="Dougan E. K."/>
            <person name="Thang M."/>
            <person name="Chan C."/>
        </authorList>
    </citation>
    <scope>NUCLEOTIDE SEQUENCE [LARGE SCALE GENOMIC DNA]</scope>
</reference>
<name>A0ABN9R5Y1_9DINO</name>
<evidence type="ECO:0000313" key="2">
    <source>
        <dbReference type="EMBL" id="CAK0813097.1"/>
    </source>
</evidence>
<feature type="region of interest" description="Disordered" evidence="1">
    <location>
        <begin position="312"/>
        <end position="333"/>
    </location>
</feature>
<accession>A0ABN9R5Y1</accession>
<gene>
    <name evidence="2" type="ORF">PCOR1329_LOCUS17145</name>
</gene>
<sequence>WGHLGPGAPLRTPELHRERGEVPADARARLSLGGVRRRRPGRRQGDRRPQVPRGGAALPGGGQASCPDASRPPFLRAQVRRFRSQAVFTKGRFAKGRFVHRRPSRRCAGRRRPATGRRAEALAATTGRPWAACWSWQGRRSTATTTKTDHPGGREPFRESGVKLRIDVHYTNLGSWLGSWESLGYSYKVRIIPAASVWDGLTISSLREARAWLSPDKLKDFGQYDRVLVFADGIQVSAKLHGKLGALDMTQLLLTVVSALLLLFFAELIAEMLAACLLGEGRPAGANQRLAAGEQPGASSCTAAAVAEDEEEAGEHLLRRAEHPPGSGGGDGR</sequence>
<evidence type="ECO:0000256" key="1">
    <source>
        <dbReference type="SAM" id="MobiDB-lite"/>
    </source>
</evidence>
<feature type="compositionally biased region" description="Basic and acidic residues" evidence="1">
    <location>
        <begin position="314"/>
        <end position="323"/>
    </location>
</feature>
<feature type="compositionally biased region" description="Basic and acidic residues" evidence="1">
    <location>
        <begin position="13"/>
        <end position="28"/>
    </location>
</feature>
<dbReference type="EMBL" id="CAUYUJ010005295">
    <property type="protein sequence ID" value="CAK0813097.1"/>
    <property type="molecule type" value="Genomic_DNA"/>
</dbReference>
<feature type="non-terminal residue" evidence="2">
    <location>
        <position position="1"/>
    </location>
</feature>
<organism evidence="2 3">
    <name type="scientific">Prorocentrum cordatum</name>
    <dbReference type="NCBI Taxonomy" id="2364126"/>
    <lineage>
        <taxon>Eukaryota</taxon>
        <taxon>Sar</taxon>
        <taxon>Alveolata</taxon>
        <taxon>Dinophyceae</taxon>
        <taxon>Prorocentrales</taxon>
        <taxon>Prorocentraceae</taxon>
        <taxon>Prorocentrum</taxon>
    </lineage>
</organism>
<protein>
    <submittedName>
        <fullName evidence="2">Uncharacterized protein</fullName>
    </submittedName>
</protein>
<evidence type="ECO:0000313" key="3">
    <source>
        <dbReference type="Proteomes" id="UP001189429"/>
    </source>
</evidence>
<dbReference type="Proteomes" id="UP001189429">
    <property type="component" value="Unassembled WGS sequence"/>
</dbReference>
<proteinExistence type="predicted"/>
<feature type="region of interest" description="Disordered" evidence="1">
    <location>
        <begin position="1"/>
        <end position="71"/>
    </location>
</feature>
<keyword evidence="3" id="KW-1185">Reference proteome</keyword>